<dbReference type="STRING" id="797114.C475_07185"/>
<reference evidence="2 3" key="1">
    <citation type="journal article" date="2014" name="PLoS Genet.">
        <title>Phylogenetically driven sequencing of extremely halophilic archaea reveals strategies for static and dynamic osmo-response.</title>
        <authorList>
            <person name="Becker E.A."/>
            <person name="Seitzer P.M."/>
            <person name="Tritt A."/>
            <person name="Larsen D."/>
            <person name="Krusor M."/>
            <person name="Yao A.I."/>
            <person name="Wu D."/>
            <person name="Madern D."/>
            <person name="Eisen J.A."/>
            <person name="Darling A.E."/>
            <person name="Facciotti M.T."/>
        </authorList>
    </citation>
    <scope>NUCLEOTIDE SEQUENCE [LARGE SCALE GENOMIC DNA]</scope>
    <source>
        <strain evidence="2 3">2-9-1</strain>
    </source>
</reference>
<evidence type="ECO:0000313" key="3">
    <source>
        <dbReference type="Proteomes" id="UP000011626"/>
    </source>
</evidence>
<dbReference type="eggNOG" id="arCOG10179">
    <property type="taxonomic scope" value="Archaea"/>
</dbReference>
<dbReference type="AlphaFoldDB" id="M0CWV6"/>
<evidence type="ECO:0000256" key="1">
    <source>
        <dbReference type="SAM" id="Phobius"/>
    </source>
</evidence>
<feature type="transmembrane region" description="Helical" evidence="1">
    <location>
        <begin position="79"/>
        <end position="96"/>
    </location>
</feature>
<comment type="caution">
    <text evidence="2">The sequence shown here is derived from an EMBL/GenBank/DDBJ whole genome shotgun (WGS) entry which is preliminary data.</text>
</comment>
<feature type="transmembrane region" description="Helical" evidence="1">
    <location>
        <begin position="102"/>
        <end position="119"/>
    </location>
</feature>
<keyword evidence="3" id="KW-1185">Reference proteome</keyword>
<keyword evidence="1" id="KW-0812">Transmembrane</keyword>
<sequence length="132" mass="14461">MGLLFAVVGVFTSLLFLGSAAVLAYWVYRDASARDANGPLWWTFLAFSGVGLVWYLAVRGERDPRHGPPSRRERLAGTWTMAMALTLVAVTVATPPDPFTKLVYLPQVFAVAFVVVYVWRVRSRPAAVGSGD</sequence>
<protein>
    <recommendedName>
        <fullName evidence="4">Integral membrane protein</fullName>
    </recommendedName>
</protein>
<keyword evidence="1" id="KW-0472">Membrane</keyword>
<organism evidence="2 3">
    <name type="scientific">Halosimplex carlsbadense 2-9-1</name>
    <dbReference type="NCBI Taxonomy" id="797114"/>
    <lineage>
        <taxon>Archaea</taxon>
        <taxon>Methanobacteriati</taxon>
        <taxon>Methanobacteriota</taxon>
        <taxon>Stenosarchaea group</taxon>
        <taxon>Halobacteria</taxon>
        <taxon>Halobacteriales</taxon>
        <taxon>Haloarculaceae</taxon>
        <taxon>Halosimplex</taxon>
    </lineage>
</organism>
<evidence type="ECO:0000313" key="2">
    <source>
        <dbReference type="EMBL" id="ELZ27685.1"/>
    </source>
</evidence>
<keyword evidence="1" id="KW-1133">Transmembrane helix</keyword>
<feature type="transmembrane region" description="Helical" evidence="1">
    <location>
        <begin position="40"/>
        <end position="58"/>
    </location>
</feature>
<evidence type="ECO:0008006" key="4">
    <source>
        <dbReference type="Google" id="ProtNLM"/>
    </source>
</evidence>
<proteinExistence type="predicted"/>
<gene>
    <name evidence="2" type="ORF">C475_07185</name>
</gene>
<accession>M0CWV6</accession>
<dbReference type="EMBL" id="AOIU01000013">
    <property type="protein sequence ID" value="ELZ27685.1"/>
    <property type="molecule type" value="Genomic_DNA"/>
</dbReference>
<dbReference type="Proteomes" id="UP000011626">
    <property type="component" value="Unassembled WGS sequence"/>
</dbReference>
<name>M0CWV6_9EURY</name>